<comment type="caution">
    <text evidence="4">The sequence shown here is derived from an EMBL/GenBank/DDBJ whole genome shotgun (WGS) entry which is preliminary data.</text>
</comment>
<keyword evidence="2" id="KW-0812">Transmembrane</keyword>
<dbReference type="AlphaFoldDB" id="A0A7I9VG56"/>
<keyword evidence="2" id="KW-1133">Transmembrane helix</keyword>
<feature type="transmembrane region" description="Helical" evidence="2">
    <location>
        <begin position="159"/>
        <end position="179"/>
    </location>
</feature>
<gene>
    <name evidence="4" type="ORF">AMYX_00660</name>
</gene>
<evidence type="ECO:0000256" key="2">
    <source>
        <dbReference type="SAM" id="Phobius"/>
    </source>
</evidence>
<dbReference type="RefSeq" id="WP_235969377.1">
    <property type="nucleotide sequence ID" value="NZ_BJTG01000001.1"/>
</dbReference>
<accession>A0A7I9VG56</accession>
<dbReference type="Proteomes" id="UP000503640">
    <property type="component" value="Unassembled WGS sequence"/>
</dbReference>
<evidence type="ECO:0000256" key="1">
    <source>
        <dbReference type="SAM" id="MobiDB-lite"/>
    </source>
</evidence>
<proteinExistence type="predicted"/>
<evidence type="ECO:0000313" key="5">
    <source>
        <dbReference type="Proteomes" id="UP000503640"/>
    </source>
</evidence>
<sequence length="238" mass="24300">MARDVPALTGPVVDEAGLLSAAETRRLEALCRAAWAQAPEHRVQLQYLIVRSLEGEDVEGFAVRAFQAWKLGEQGKDNGVLVLVSREDRRLRIETGYGNEGALTDAQAGRILRGTITPAFQRGAYGQGLLDAGVQILSALGALPQDAARRMAQPSRRQGAGAGVIVALVILFLLARVMFSGFGPRRRGFFGGPWGGGFGGGGWGGGGWGGGGWGGGGGGGGWGGGGGRSGGGGASGGW</sequence>
<feature type="domain" description="TPM" evidence="3">
    <location>
        <begin position="12"/>
        <end position="134"/>
    </location>
</feature>
<dbReference type="PANTHER" id="PTHR30373">
    <property type="entry name" value="UPF0603 PROTEIN YGCG"/>
    <property type="match status" value="1"/>
</dbReference>
<dbReference type="InterPro" id="IPR007621">
    <property type="entry name" value="TPM_dom"/>
</dbReference>
<organism evidence="4 5">
    <name type="scientific">Anaeromyxobacter diazotrophicus</name>
    <dbReference type="NCBI Taxonomy" id="2590199"/>
    <lineage>
        <taxon>Bacteria</taxon>
        <taxon>Pseudomonadati</taxon>
        <taxon>Myxococcota</taxon>
        <taxon>Myxococcia</taxon>
        <taxon>Myxococcales</taxon>
        <taxon>Cystobacterineae</taxon>
        <taxon>Anaeromyxobacteraceae</taxon>
        <taxon>Anaeromyxobacter</taxon>
    </lineage>
</organism>
<dbReference type="PANTHER" id="PTHR30373:SF2">
    <property type="entry name" value="UPF0603 PROTEIN YGCG"/>
    <property type="match status" value="1"/>
</dbReference>
<feature type="region of interest" description="Disordered" evidence="1">
    <location>
        <begin position="214"/>
        <end position="238"/>
    </location>
</feature>
<name>A0A7I9VG56_9BACT</name>
<protein>
    <recommendedName>
        <fullName evidence="3">TPM domain-containing protein</fullName>
    </recommendedName>
</protein>
<dbReference type="Gene3D" id="3.10.310.50">
    <property type="match status" value="1"/>
</dbReference>
<dbReference type="EMBL" id="BJTG01000001">
    <property type="protein sequence ID" value="GEJ55325.1"/>
    <property type="molecule type" value="Genomic_DNA"/>
</dbReference>
<evidence type="ECO:0000259" key="3">
    <source>
        <dbReference type="Pfam" id="PF04536"/>
    </source>
</evidence>
<reference evidence="5" key="1">
    <citation type="journal article" date="2020" name="Appl. Environ. Microbiol.">
        <title>Diazotrophic Anaeromyxobacter Isolates from Soils.</title>
        <authorList>
            <person name="Masuda Y."/>
            <person name="Yamanaka H."/>
            <person name="Xu Z.X."/>
            <person name="Shiratori Y."/>
            <person name="Aono T."/>
            <person name="Amachi S."/>
            <person name="Senoo K."/>
            <person name="Itoh H."/>
        </authorList>
    </citation>
    <scope>NUCLEOTIDE SEQUENCE [LARGE SCALE GENOMIC DNA]</scope>
    <source>
        <strain evidence="5">R267</strain>
    </source>
</reference>
<keyword evidence="2" id="KW-0472">Membrane</keyword>
<keyword evidence="5" id="KW-1185">Reference proteome</keyword>
<dbReference type="Pfam" id="PF04536">
    <property type="entry name" value="TPM_phosphatase"/>
    <property type="match status" value="1"/>
</dbReference>
<evidence type="ECO:0000313" key="4">
    <source>
        <dbReference type="EMBL" id="GEJ55325.1"/>
    </source>
</evidence>